<evidence type="ECO:0000256" key="3">
    <source>
        <dbReference type="PROSITE-ProRule" id="PRU00221"/>
    </source>
</evidence>
<dbReference type="InterPro" id="IPR019775">
    <property type="entry name" value="WD40_repeat_CS"/>
</dbReference>
<dbReference type="SMART" id="SM00320">
    <property type="entry name" value="WD40"/>
    <property type="match status" value="3"/>
</dbReference>
<gene>
    <name evidence="4" type="ORF">OLC1_LOCUS15083</name>
</gene>
<evidence type="ECO:0000256" key="1">
    <source>
        <dbReference type="ARBA" id="ARBA00022574"/>
    </source>
</evidence>
<feature type="repeat" description="WD" evidence="3">
    <location>
        <begin position="274"/>
        <end position="315"/>
    </location>
</feature>
<dbReference type="InterPro" id="IPR001680">
    <property type="entry name" value="WD40_rpt"/>
</dbReference>
<organism evidence="4 5">
    <name type="scientific">Oldenlandia corymbosa var. corymbosa</name>
    <dbReference type="NCBI Taxonomy" id="529605"/>
    <lineage>
        <taxon>Eukaryota</taxon>
        <taxon>Viridiplantae</taxon>
        <taxon>Streptophyta</taxon>
        <taxon>Embryophyta</taxon>
        <taxon>Tracheophyta</taxon>
        <taxon>Spermatophyta</taxon>
        <taxon>Magnoliopsida</taxon>
        <taxon>eudicotyledons</taxon>
        <taxon>Gunneridae</taxon>
        <taxon>Pentapetalae</taxon>
        <taxon>asterids</taxon>
        <taxon>lamiids</taxon>
        <taxon>Gentianales</taxon>
        <taxon>Rubiaceae</taxon>
        <taxon>Rubioideae</taxon>
        <taxon>Spermacoceae</taxon>
        <taxon>Hedyotis-Oldenlandia complex</taxon>
        <taxon>Oldenlandia</taxon>
    </lineage>
</organism>
<keyword evidence="5" id="KW-1185">Reference proteome</keyword>
<dbReference type="InterPro" id="IPR015943">
    <property type="entry name" value="WD40/YVTN_repeat-like_dom_sf"/>
</dbReference>
<evidence type="ECO:0000313" key="5">
    <source>
        <dbReference type="Proteomes" id="UP001161247"/>
    </source>
</evidence>
<sequence length="513" mass="57051">MKMWREPSHQHFTGFHNSVSSFSQRGSISKNASMEKYLVPAPPPSQNPKPISKRFQWRRNIIELNGKLDSKYRREISSLSMQSYAQVGAFPHAYHIDGGDLCPTHVHSIVGGSNPQLITMEGVSALEFDSKGIYLASVTKSGCLTVHDYEELRCRVNLKDSALKEDETKQVLHIATGQSLDVVRWNLSNQYEVACTSRRSGEVHIYDIGYVSSEPVHILKKRPTVGIHGCVVQKGLPDVAFSSNDDSRVLASDMHGTINVWDRRKSDFPCLHLTTNSTCTINSIKFNVDNQVIIGASKNGMIYMWDIRGGSSFNAFQNDKTAYYSPLASVKLSSELEKIGSLKAQSNIALKEILSIDLNPSCSHQLAFHLDDGWSGVFNVHNSQVTHIHCPPPPWLDGCNDLTYLSYMRKPSWLPEHSIYAVGSSSNSGLHLLDFYQDRTSPCHVDYNEDLQTMDGISGKHKRNIFIPLAEAVTACAAHPIHGAIVAGTKGSSLLLLSQEFIPYQETDDSSWI</sequence>
<reference evidence="4" key="1">
    <citation type="submission" date="2023-03" db="EMBL/GenBank/DDBJ databases">
        <authorList>
            <person name="Julca I."/>
        </authorList>
    </citation>
    <scope>NUCLEOTIDE SEQUENCE</scope>
</reference>
<evidence type="ECO:0000256" key="2">
    <source>
        <dbReference type="ARBA" id="ARBA00022737"/>
    </source>
</evidence>
<dbReference type="InterPro" id="IPR051179">
    <property type="entry name" value="WD_repeat_multifunction"/>
</dbReference>
<dbReference type="PROSITE" id="PS00678">
    <property type="entry name" value="WD_REPEATS_1"/>
    <property type="match status" value="1"/>
</dbReference>
<dbReference type="Proteomes" id="UP001161247">
    <property type="component" value="Chromosome 5"/>
</dbReference>
<dbReference type="PANTHER" id="PTHR19857:SF21">
    <property type="entry name" value="ANAPHASE-PROMOTING COMPLEX SUBUNIT 4 WD40 DOMAIN-CONTAINING PROTEIN"/>
    <property type="match status" value="1"/>
</dbReference>
<proteinExistence type="predicted"/>
<dbReference type="SUPFAM" id="SSF50978">
    <property type="entry name" value="WD40 repeat-like"/>
    <property type="match status" value="1"/>
</dbReference>
<accession>A0AAV1DFT7</accession>
<protein>
    <submittedName>
        <fullName evidence="4">OLC1v1005807C3</fullName>
    </submittedName>
</protein>
<dbReference type="PROSITE" id="PS50082">
    <property type="entry name" value="WD_REPEATS_2"/>
    <property type="match status" value="1"/>
</dbReference>
<dbReference type="Gene3D" id="2.130.10.10">
    <property type="entry name" value="YVTN repeat-like/Quinoprotein amine dehydrogenase"/>
    <property type="match status" value="1"/>
</dbReference>
<keyword evidence="1 3" id="KW-0853">WD repeat</keyword>
<name>A0AAV1DFT7_OLDCO</name>
<dbReference type="EMBL" id="OX459122">
    <property type="protein sequence ID" value="CAI9106610.1"/>
    <property type="molecule type" value="Genomic_DNA"/>
</dbReference>
<evidence type="ECO:0000313" key="4">
    <source>
        <dbReference type="EMBL" id="CAI9106610.1"/>
    </source>
</evidence>
<keyword evidence="2" id="KW-0677">Repeat</keyword>
<dbReference type="PANTHER" id="PTHR19857">
    <property type="entry name" value="MITOCHONDRIAL DIVISION PROTEIN 1-RELATED"/>
    <property type="match status" value="1"/>
</dbReference>
<dbReference type="AlphaFoldDB" id="A0AAV1DFT7"/>
<dbReference type="InterPro" id="IPR036322">
    <property type="entry name" value="WD40_repeat_dom_sf"/>
</dbReference>